<dbReference type="OMA" id="AYKCIIY"/>
<sequence length="752" mass="89818">MNDICFRCSISQKELKEENYLFFDAHFLNDYRNDGEKISGNNNNIFLDNNKEIFLQYLRNKEETANNDIEKVYKNFYMNIYLCKICNGLHNIDLILFYNKNSIFHYNFIEKNLLINLEDKKKISEAFKNVKKIFDILVNNIDIIFFFLHLQEAKIINRTENITLEVFKEYFEHIKEKIIIHVNLENNFIKKNIHRVFSFVLIYFYLNFYIKIYDSLNMCDRKSKFLVNLYKHSILVFSAHINKRDISDNNEEKGTVNQTKRKKKEFYKKKKKLKNENENELINSNSENENFYNIKKIEEIESDEKKTDNMNLLKGEENSKLITKNHIFLNIIDIYISFNNLCICGYYNKYNKEISQTKWLVNNLSKSVLSIEECLYKIFKNVFSYSTCKFIGSGREDKDARMMSIGRPFVFVLKETKFSFLNFYLFFSKLKKLGYSYNNNCEIKTLEELNDFLKNNHFSNLNSLNNNICYKEKYDLEKKEKFPEGINDSYALINKENTISLYDIMSNKTVIEQSKDKIFEEKKIGNFHISCSYNKEMEVLLSKNVKLNREDFDTNRNYINSDIKDNNKYSESDCLNINETTINIKDNYNMNKKNVSYNINDFVEVKLSNVAFSTNYGLIKKIMKYGEERKKAYKCLIYHSSSMTKEKIQKINKDVLNYEKNSSYVIKVNQKTPIRVLHRRGLIKRERKIYKFNLIYIHEHFSLLCLLAQSGMYIKEFVNGDRGRTFPNLKYFFGGYTFVNILNLDVSNLIYD</sequence>
<evidence type="ECO:0000313" key="7">
    <source>
        <dbReference type="EMBL" id="CRH04114.1"/>
    </source>
</evidence>
<dbReference type="Pfam" id="PF21238">
    <property type="entry name" value="Pus10_C"/>
    <property type="match status" value="2"/>
</dbReference>
<dbReference type="KEGG" id="prel:PRELSG_1349000"/>
<feature type="domain" description="Pus10-like C-terminal" evidence="6">
    <location>
        <begin position="590"/>
        <end position="748"/>
    </location>
</feature>
<dbReference type="GO" id="GO:0160148">
    <property type="term" value="F:tRNA pseudouridine(55) synthase activity"/>
    <property type="evidence" value="ECO:0007669"/>
    <property type="project" value="UniProtKB-EC"/>
</dbReference>
<feature type="coiled-coil region" evidence="5">
    <location>
        <begin position="256"/>
        <end position="290"/>
    </location>
</feature>
<dbReference type="GO" id="GO:0031119">
    <property type="term" value="P:tRNA pseudouridine synthesis"/>
    <property type="evidence" value="ECO:0007669"/>
    <property type="project" value="TreeGrafter"/>
</dbReference>
<dbReference type="InterPro" id="IPR039894">
    <property type="entry name" value="Pus10-like"/>
</dbReference>
<dbReference type="PANTHER" id="PTHR21568">
    <property type="entry name" value="TRNA PSEUDOURIDINE SYNTHASE PUS10"/>
    <property type="match status" value="1"/>
</dbReference>
<evidence type="ECO:0000256" key="3">
    <source>
        <dbReference type="ARBA" id="ARBA00022694"/>
    </source>
</evidence>
<evidence type="ECO:0000259" key="6">
    <source>
        <dbReference type="Pfam" id="PF21238"/>
    </source>
</evidence>
<organism evidence="7 8">
    <name type="scientific">Plasmodium relictum</name>
    <dbReference type="NCBI Taxonomy" id="85471"/>
    <lineage>
        <taxon>Eukaryota</taxon>
        <taxon>Sar</taxon>
        <taxon>Alveolata</taxon>
        <taxon>Apicomplexa</taxon>
        <taxon>Aconoidasida</taxon>
        <taxon>Haemosporida</taxon>
        <taxon>Plasmodiidae</taxon>
        <taxon>Plasmodium</taxon>
        <taxon>Plasmodium (Haemamoeba)</taxon>
    </lineage>
</organism>
<evidence type="ECO:0000256" key="1">
    <source>
        <dbReference type="ARBA" id="ARBA00009652"/>
    </source>
</evidence>
<proteinExistence type="inferred from homology"/>
<dbReference type="AlphaFoldDB" id="A0A1J1HI42"/>
<reference evidence="7 8" key="1">
    <citation type="submission" date="2015-04" db="EMBL/GenBank/DDBJ databases">
        <authorList>
            <consortium name="Pathogen Informatics"/>
        </authorList>
    </citation>
    <scope>NUCLEOTIDE SEQUENCE [LARGE SCALE GENOMIC DNA]</scope>
    <source>
        <strain evidence="7 8">SGS1</strain>
    </source>
</reference>
<gene>
    <name evidence="7" type="ORF">PRELSG_1349000</name>
</gene>
<dbReference type="EMBL" id="LN835308">
    <property type="protein sequence ID" value="CRH04114.1"/>
    <property type="molecule type" value="Genomic_DNA"/>
</dbReference>
<evidence type="ECO:0000256" key="4">
    <source>
        <dbReference type="ARBA" id="ARBA00023235"/>
    </source>
</evidence>
<dbReference type="EC" id="5.4.99.25" evidence="2"/>
<keyword evidence="8" id="KW-1185">Reference proteome</keyword>
<keyword evidence="4" id="KW-0413">Isomerase</keyword>
<dbReference type="OrthoDB" id="271937at2759"/>
<dbReference type="Proteomes" id="UP000220158">
    <property type="component" value="Chromosome 13"/>
</dbReference>
<accession>A0A1J1HI42</accession>
<keyword evidence="3" id="KW-0819">tRNA processing</keyword>
<dbReference type="Gene3D" id="3.30.70.3190">
    <property type="match status" value="1"/>
</dbReference>
<comment type="similarity">
    <text evidence="1">Belongs to the pseudouridine synthase Pus10 family.</text>
</comment>
<evidence type="ECO:0000256" key="2">
    <source>
        <dbReference type="ARBA" id="ARBA00012787"/>
    </source>
</evidence>
<dbReference type="InterPro" id="IPR048741">
    <property type="entry name" value="Pus10-like_C"/>
</dbReference>
<dbReference type="GeneID" id="39738424"/>
<name>A0A1J1HI42_PLARL</name>
<evidence type="ECO:0000313" key="8">
    <source>
        <dbReference type="Proteomes" id="UP000220158"/>
    </source>
</evidence>
<dbReference type="GO" id="GO:0003723">
    <property type="term" value="F:RNA binding"/>
    <property type="evidence" value="ECO:0007669"/>
    <property type="project" value="InterPro"/>
</dbReference>
<keyword evidence="5" id="KW-0175">Coiled coil</keyword>
<dbReference type="RefSeq" id="XP_028536120.1">
    <property type="nucleotide sequence ID" value="XM_028679033.1"/>
</dbReference>
<dbReference type="Gene3D" id="3.30.70.2510">
    <property type="match status" value="1"/>
</dbReference>
<feature type="domain" description="Pus10-like C-terminal" evidence="6">
    <location>
        <begin position="343"/>
        <end position="449"/>
    </location>
</feature>
<protein>
    <recommendedName>
        <fullName evidence="2">tRNA pseudouridine(55) synthase</fullName>
        <ecNumber evidence="2">5.4.99.25</ecNumber>
    </recommendedName>
</protein>
<evidence type="ECO:0000256" key="5">
    <source>
        <dbReference type="SAM" id="Coils"/>
    </source>
</evidence>
<dbReference type="SUPFAM" id="SSF55120">
    <property type="entry name" value="Pseudouridine synthase"/>
    <property type="match status" value="1"/>
</dbReference>
<dbReference type="InterPro" id="IPR020103">
    <property type="entry name" value="PsdUridine_synth_cat_dom_sf"/>
</dbReference>
<dbReference type="PANTHER" id="PTHR21568:SF0">
    <property type="entry name" value="TRNA PSEUDOURIDINE SYNTHASE PUS10"/>
    <property type="match status" value="1"/>
</dbReference>
<dbReference type="VEuPathDB" id="PlasmoDB:PRELSG_1349000"/>